<dbReference type="Gene3D" id="2.40.330.10">
    <property type="entry name" value="DNA-binding pseudobarrel domain"/>
    <property type="match status" value="3"/>
</dbReference>
<gene>
    <name evidence="7" type="primary">Vigan.08G047200</name>
    <name evidence="7" type="ORF">VIGAN_08047200</name>
</gene>
<comment type="subcellular location">
    <subcellularLocation>
        <location evidence="1">Nucleus</location>
    </subcellularLocation>
</comment>
<name>A0A0S3SM54_PHAAN</name>
<evidence type="ECO:0000256" key="2">
    <source>
        <dbReference type="ARBA" id="ARBA00023015"/>
    </source>
</evidence>
<feature type="domain" description="TF-B3" evidence="6">
    <location>
        <begin position="373"/>
        <end position="464"/>
    </location>
</feature>
<dbReference type="SMART" id="SM01019">
    <property type="entry name" value="B3"/>
    <property type="match status" value="3"/>
</dbReference>
<dbReference type="EMBL" id="AP015041">
    <property type="protein sequence ID" value="BAT93919.1"/>
    <property type="molecule type" value="Genomic_DNA"/>
</dbReference>
<evidence type="ECO:0000313" key="7">
    <source>
        <dbReference type="EMBL" id="BAT93919.1"/>
    </source>
</evidence>
<evidence type="ECO:0000256" key="5">
    <source>
        <dbReference type="ARBA" id="ARBA00023242"/>
    </source>
</evidence>
<dbReference type="PROSITE" id="PS50863">
    <property type="entry name" value="B3"/>
    <property type="match status" value="3"/>
</dbReference>
<dbReference type="InterPro" id="IPR003340">
    <property type="entry name" value="B3_DNA-bd"/>
</dbReference>
<evidence type="ECO:0000256" key="4">
    <source>
        <dbReference type="ARBA" id="ARBA00023163"/>
    </source>
</evidence>
<dbReference type="InterPro" id="IPR015300">
    <property type="entry name" value="DNA-bd_pseudobarrel_sf"/>
</dbReference>
<reference evidence="7 8" key="1">
    <citation type="journal article" date="2015" name="Sci. Rep.">
        <title>The power of single molecule real-time sequencing technology in the de novo assembly of a eukaryotic genome.</title>
        <authorList>
            <person name="Sakai H."/>
            <person name="Naito K."/>
            <person name="Ogiso-Tanaka E."/>
            <person name="Takahashi Y."/>
            <person name="Iseki K."/>
            <person name="Muto C."/>
            <person name="Satou K."/>
            <person name="Teruya K."/>
            <person name="Shiroma A."/>
            <person name="Shimoji M."/>
            <person name="Hirano T."/>
            <person name="Itoh T."/>
            <person name="Kaga A."/>
            <person name="Tomooka N."/>
        </authorList>
    </citation>
    <scope>NUCLEOTIDE SEQUENCE [LARGE SCALE GENOMIC DNA]</scope>
    <source>
        <strain evidence="8">cv. Shumari</strain>
    </source>
</reference>
<keyword evidence="8" id="KW-1185">Reference proteome</keyword>
<keyword evidence="3" id="KW-0238">DNA-binding</keyword>
<proteinExistence type="predicted"/>
<evidence type="ECO:0000259" key="6">
    <source>
        <dbReference type="PROSITE" id="PS50863"/>
    </source>
</evidence>
<protein>
    <recommendedName>
        <fullName evidence="6">TF-B3 domain-containing protein</fullName>
    </recommendedName>
</protein>
<dbReference type="OrthoDB" id="1688597at2759"/>
<dbReference type="InterPro" id="IPR050655">
    <property type="entry name" value="Plant_B3_domain"/>
</dbReference>
<evidence type="ECO:0000256" key="1">
    <source>
        <dbReference type="ARBA" id="ARBA00004123"/>
    </source>
</evidence>
<dbReference type="GO" id="GO:0003677">
    <property type="term" value="F:DNA binding"/>
    <property type="evidence" value="ECO:0007669"/>
    <property type="project" value="UniProtKB-KW"/>
</dbReference>
<dbReference type="SUPFAM" id="SSF101936">
    <property type="entry name" value="DNA-binding pseudobarrel domain"/>
    <property type="match status" value="3"/>
</dbReference>
<feature type="domain" description="TF-B3" evidence="6">
    <location>
        <begin position="72"/>
        <end position="166"/>
    </location>
</feature>
<keyword evidence="4" id="KW-0804">Transcription</keyword>
<accession>A0A0S3SM54</accession>
<keyword evidence="5" id="KW-0539">Nucleus</keyword>
<sequence>MQNHHKIFSLFPVDKVHLANTLVPSRQCFRPSPYPSASYLLSFTSGTFYSNRVTSAMTSSCPGIDPLPSEFRFFKIIVDTTLQKGKIMIPKEFTRKYGGRLLNPLFLKVPDGIEWELCWTKDGTGNVWLEKGWKEFATYYSLGYGHLVTFKYQQTCTLEVHIYNTCAVEINYPSNNTQNSSSNVLFEVAPTSPSLPGLSKKPRKHPIGPGSSLPQHVQVKVDLLQENSGATRSETPSFMVTLKDTNVNGYILVIPSIFTKKYLKETGKQDILLQVLDGRTWHVTLKNGKFFKGWRAFVSHNYLNVGDVCIFELTESQAPCFKVSIIPISQDKCSSSQDREYVDLTKIQDFRCIDTFSIKAMQEAAKFTSVNPFFTLKIRANHRGDFRSRVPLDFVREYFHKKQVTLQFGNKSWRVKLVGAVPTKLSQGWSPFAKECKLQPGNVCVFELTNEEDLVLDVHIFRGQS</sequence>
<evidence type="ECO:0000256" key="3">
    <source>
        <dbReference type="ARBA" id="ARBA00023125"/>
    </source>
</evidence>
<evidence type="ECO:0000313" key="8">
    <source>
        <dbReference type="Proteomes" id="UP000291084"/>
    </source>
</evidence>
<feature type="domain" description="TF-B3" evidence="6">
    <location>
        <begin position="237"/>
        <end position="329"/>
    </location>
</feature>
<dbReference type="AlphaFoldDB" id="A0A0S3SM54"/>
<dbReference type="PANTHER" id="PTHR31920">
    <property type="entry name" value="B3 DOMAIN-CONTAINING"/>
    <property type="match status" value="1"/>
</dbReference>
<organism evidence="7 8">
    <name type="scientific">Vigna angularis var. angularis</name>
    <dbReference type="NCBI Taxonomy" id="157739"/>
    <lineage>
        <taxon>Eukaryota</taxon>
        <taxon>Viridiplantae</taxon>
        <taxon>Streptophyta</taxon>
        <taxon>Embryophyta</taxon>
        <taxon>Tracheophyta</taxon>
        <taxon>Spermatophyta</taxon>
        <taxon>Magnoliopsida</taxon>
        <taxon>eudicotyledons</taxon>
        <taxon>Gunneridae</taxon>
        <taxon>Pentapetalae</taxon>
        <taxon>rosids</taxon>
        <taxon>fabids</taxon>
        <taxon>Fabales</taxon>
        <taxon>Fabaceae</taxon>
        <taxon>Papilionoideae</taxon>
        <taxon>50 kb inversion clade</taxon>
        <taxon>NPAAA clade</taxon>
        <taxon>indigoferoid/millettioid clade</taxon>
        <taxon>Phaseoleae</taxon>
        <taxon>Vigna</taxon>
    </lineage>
</organism>
<dbReference type="Proteomes" id="UP000291084">
    <property type="component" value="Chromosome 8"/>
</dbReference>
<dbReference type="GO" id="GO:0005634">
    <property type="term" value="C:nucleus"/>
    <property type="evidence" value="ECO:0007669"/>
    <property type="project" value="UniProtKB-SubCell"/>
</dbReference>
<dbReference type="PANTHER" id="PTHR31920:SF135">
    <property type="entry name" value="B3 DOMAIN-CONTAINING PROTEIN OS03G0621600-RELATED"/>
    <property type="match status" value="1"/>
</dbReference>
<dbReference type="Pfam" id="PF02362">
    <property type="entry name" value="B3"/>
    <property type="match status" value="3"/>
</dbReference>
<dbReference type="CDD" id="cd10017">
    <property type="entry name" value="B3_DNA"/>
    <property type="match status" value="3"/>
</dbReference>
<keyword evidence="2" id="KW-0805">Transcription regulation</keyword>